<dbReference type="EMBL" id="BAEO01000054">
    <property type="protein sequence ID" value="GAC20486.1"/>
    <property type="molecule type" value="Genomic_DNA"/>
</dbReference>
<evidence type="ECO:0000256" key="1">
    <source>
        <dbReference type="ARBA" id="ARBA00004196"/>
    </source>
</evidence>
<accession>K6Y955</accession>
<proteinExistence type="predicted"/>
<dbReference type="Gene3D" id="2.40.30.170">
    <property type="match status" value="1"/>
</dbReference>
<dbReference type="PANTHER" id="PTHR32347">
    <property type="entry name" value="EFFLUX SYSTEM COMPONENT YKNX-RELATED"/>
    <property type="match status" value="1"/>
</dbReference>
<dbReference type="AlphaFoldDB" id="K6Y955"/>
<evidence type="ECO:0000256" key="2">
    <source>
        <dbReference type="ARBA" id="ARBA00023054"/>
    </source>
</evidence>
<comment type="subcellular location">
    <subcellularLocation>
        <location evidence="1">Cell envelope</location>
    </subcellularLocation>
</comment>
<dbReference type="InterPro" id="IPR050465">
    <property type="entry name" value="UPF0194_transport"/>
</dbReference>
<dbReference type="Proteomes" id="UP000006327">
    <property type="component" value="Unassembled WGS sequence"/>
</dbReference>
<evidence type="ECO:0000256" key="3">
    <source>
        <dbReference type="SAM" id="Coils"/>
    </source>
</evidence>
<dbReference type="eggNOG" id="COG0845">
    <property type="taxonomic scope" value="Bacteria"/>
</dbReference>
<dbReference type="GO" id="GO:0030313">
    <property type="term" value="C:cell envelope"/>
    <property type="evidence" value="ECO:0007669"/>
    <property type="project" value="UniProtKB-SubCell"/>
</dbReference>
<dbReference type="PANTHER" id="PTHR32347:SF23">
    <property type="entry name" value="BLL5650 PROTEIN"/>
    <property type="match status" value="1"/>
</dbReference>
<comment type="caution">
    <text evidence="4">The sequence shown here is derived from an EMBL/GenBank/DDBJ whole genome shotgun (WGS) entry which is preliminary data.</text>
</comment>
<gene>
    <name evidence="4" type="ORF">GARC_3532</name>
</gene>
<evidence type="ECO:0000313" key="4">
    <source>
        <dbReference type="EMBL" id="GAC20486.1"/>
    </source>
</evidence>
<evidence type="ECO:0008006" key="6">
    <source>
        <dbReference type="Google" id="ProtNLM"/>
    </source>
</evidence>
<reference evidence="4 5" key="1">
    <citation type="journal article" date="2017" name="Antonie Van Leeuwenhoek">
        <title>Rhizobium rhizosphaerae sp. nov., a novel species isolated from rice rhizosphere.</title>
        <authorList>
            <person name="Zhao J.J."/>
            <person name="Zhang J."/>
            <person name="Zhang R.J."/>
            <person name="Zhang C.W."/>
            <person name="Yin H.Q."/>
            <person name="Zhang X.X."/>
        </authorList>
    </citation>
    <scope>NUCLEOTIDE SEQUENCE [LARGE SCALE GENOMIC DNA]</scope>
    <source>
        <strain evidence="4 5">BSs20135</strain>
    </source>
</reference>
<protein>
    <recommendedName>
        <fullName evidence="6">RND efflux pump membrane fusion protein barrel-sandwich domain-containing protein</fullName>
    </recommendedName>
</protein>
<name>K6Y955_9ALTE</name>
<dbReference type="OrthoDB" id="9156101at2"/>
<sequence length="333" mass="37480">MLFRNYLILIVFLVAGYAKANEQVTLLTGIISSSNYHLITAPKTNRWQVQIQWMADEGSIVKEGDLVVVFDSGGIESQLEVNEEKLETDALELLKLEMDKGQAVLEADGALKLANIMVEKNRIEASVPDGEVSAYEKGKSVIEYEKALTTKIKAQENYKLKLEEQQVELNKKNIEILKLQEQITYQRSQLEKLSVKAKVTGPVTHAMHRWMPQKVAIGMNIQSSWEVLTVQAASTYQVSAWLHEIDAARIDLEKSSFVLTLDAYPEQSYTGKVISVSSQAEQKSQWSDSAYYRVELGFVEPLKQAIFPGMSVRVQLKHDDLALQPHANKVLPI</sequence>
<feature type="coiled-coil region" evidence="3">
    <location>
        <begin position="152"/>
        <end position="182"/>
    </location>
</feature>
<organism evidence="4 5">
    <name type="scientific">Paraglaciecola arctica BSs20135</name>
    <dbReference type="NCBI Taxonomy" id="493475"/>
    <lineage>
        <taxon>Bacteria</taxon>
        <taxon>Pseudomonadati</taxon>
        <taxon>Pseudomonadota</taxon>
        <taxon>Gammaproteobacteria</taxon>
        <taxon>Alteromonadales</taxon>
        <taxon>Alteromonadaceae</taxon>
        <taxon>Paraglaciecola</taxon>
    </lineage>
</organism>
<keyword evidence="2 3" id="KW-0175">Coiled coil</keyword>
<keyword evidence="5" id="KW-1185">Reference proteome</keyword>
<dbReference type="STRING" id="493475.GARC_3532"/>
<dbReference type="RefSeq" id="WP_007622437.1">
    <property type="nucleotide sequence ID" value="NZ_BAEO01000054.1"/>
</dbReference>
<evidence type="ECO:0000313" key="5">
    <source>
        <dbReference type="Proteomes" id="UP000006327"/>
    </source>
</evidence>